<sequence>MVEVNIDEEMATIGAKGLSSNEDILHQDNPLNGGYNEAKVGEPLIFLFFVACDMAGGWDQREGPTAVGRRLSTRRIMAVVRFSDVEAQTTQIRWKSLFGMIWIYSIQIQRLTGPRGKLARIYSWLALGLTHGVDASITETRVEHEGVEELSHLL</sequence>
<accession>A0ABR2EL65</accession>
<evidence type="ECO:0000313" key="1">
    <source>
        <dbReference type="EMBL" id="KAK8562218.1"/>
    </source>
</evidence>
<evidence type="ECO:0000313" key="2">
    <source>
        <dbReference type="Proteomes" id="UP001472677"/>
    </source>
</evidence>
<comment type="caution">
    <text evidence="1">The sequence shown here is derived from an EMBL/GenBank/DDBJ whole genome shotgun (WGS) entry which is preliminary data.</text>
</comment>
<dbReference type="EMBL" id="JBBPBM010000013">
    <property type="protein sequence ID" value="KAK8562218.1"/>
    <property type="molecule type" value="Genomic_DNA"/>
</dbReference>
<gene>
    <name evidence="1" type="ORF">V6N12_049265</name>
</gene>
<reference evidence="1 2" key="1">
    <citation type="journal article" date="2024" name="G3 (Bethesda)">
        <title>Genome assembly of Hibiscus sabdariffa L. provides insights into metabolisms of medicinal natural products.</title>
        <authorList>
            <person name="Kim T."/>
        </authorList>
    </citation>
    <scope>NUCLEOTIDE SEQUENCE [LARGE SCALE GENOMIC DNA]</scope>
    <source>
        <strain evidence="1">TK-2024</strain>
        <tissue evidence="1">Old leaves</tissue>
    </source>
</reference>
<keyword evidence="2" id="KW-1185">Reference proteome</keyword>
<protein>
    <submittedName>
        <fullName evidence="1">Uncharacterized protein</fullName>
    </submittedName>
</protein>
<dbReference type="Proteomes" id="UP001472677">
    <property type="component" value="Unassembled WGS sequence"/>
</dbReference>
<name>A0ABR2EL65_9ROSI</name>
<organism evidence="1 2">
    <name type="scientific">Hibiscus sabdariffa</name>
    <name type="common">roselle</name>
    <dbReference type="NCBI Taxonomy" id="183260"/>
    <lineage>
        <taxon>Eukaryota</taxon>
        <taxon>Viridiplantae</taxon>
        <taxon>Streptophyta</taxon>
        <taxon>Embryophyta</taxon>
        <taxon>Tracheophyta</taxon>
        <taxon>Spermatophyta</taxon>
        <taxon>Magnoliopsida</taxon>
        <taxon>eudicotyledons</taxon>
        <taxon>Gunneridae</taxon>
        <taxon>Pentapetalae</taxon>
        <taxon>rosids</taxon>
        <taxon>malvids</taxon>
        <taxon>Malvales</taxon>
        <taxon>Malvaceae</taxon>
        <taxon>Malvoideae</taxon>
        <taxon>Hibiscus</taxon>
    </lineage>
</organism>
<proteinExistence type="predicted"/>